<evidence type="ECO:0000313" key="2">
    <source>
        <dbReference type="EMBL" id="MBW9111548.1"/>
    </source>
</evidence>
<reference evidence="2 3" key="1">
    <citation type="journal article" date="2021" name="MBio">
        <title>Poor Competitiveness of Bradyrhizobium in Pigeon Pea Root Colonization in Indian Soils.</title>
        <authorList>
            <person name="Chalasani D."/>
            <person name="Basu A."/>
            <person name="Pullabhotla S.V.S.R.N."/>
            <person name="Jorrin B."/>
            <person name="Neal A.L."/>
            <person name="Poole P.S."/>
            <person name="Podile A.R."/>
            <person name="Tkacz A."/>
        </authorList>
    </citation>
    <scope>NUCLEOTIDE SEQUENCE [LARGE SCALE GENOMIC DNA]</scope>
    <source>
        <strain evidence="2 3">HU12</strain>
    </source>
</reference>
<dbReference type="RefSeq" id="WP_220291511.1">
    <property type="nucleotide sequence ID" value="NZ_JAEUAX010000013.1"/>
</dbReference>
<evidence type="ECO:0000313" key="3">
    <source>
        <dbReference type="Proteomes" id="UP000777440"/>
    </source>
</evidence>
<dbReference type="InterPro" id="IPR046151">
    <property type="entry name" value="DUF6153"/>
</dbReference>
<dbReference type="EMBL" id="JAEUAX010000013">
    <property type="protein sequence ID" value="MBW9111548.1"/>
    <property type="molecule type" value="Genomic_DNA"/>
</dbReference>
<feature type="transmembrane region" description="Helical" evidence="1">
    <location>
        <begin position="85"/>
        <end position="103"/>
    </location>
</feature>
<protein>
    <recommendedName>
        <fullName evidence="4">DUF2946 domain-containing protein</fullName>
    </recommendedName>
</protein>
<sequence length="144" mass="15162">MSLIALTARLRAGRSTARWLLLLIAITGAVIIGLLAMHSLNSHSATDASDRAGTAVVTVADMGHTHSAADDTTDLCADCGSDHSSMLAMACVLALLAVALLLLRPNLGHRWLSTMPRPQPVHLTFMNLAGLRPPCLTALCISRT</sequence>
<keyword evidence="1" id="KW-1133">Transmembrane helix</keyword>
<dbReference type="Proteomes" id="UP000777440">
    <property type="component" value="Unassembled WGS sequence"/>
</dbReference>
<evidence type="ECO:0008006" key="4">
    <source>
        <dbReference type="Google" id="ProtNLM"/>
    </source>
</evidence>
<gene>
    <name evidence="2" type="ORF">JNB61_17395</name>
</gene>
<proteinExistence type="predicted"/>
<accession>A0ABS7I1W1</accession>
<organism evidence="2 3">
    <name type="scientific">Microbacterium ureisolvens</name>
    <dbReference type="NCBI Taxonomy" id="2781186"/>
    <lineage>
        <taxon>Bacteria</taxon>
        <taxon>Bacillati</taxon>
        <taxon>Actinomycetota</taxon>
        <taxon>Actinomycetes</taxon>
        <taxon>Micrococcales</taxon>
        <taxon>Microbacteriaceae</taxon>
        <taxon>Microbacterium</taxon>
    </lineage>
</organism>
<feature type="transmembrane region" description="Helical" evidence="1">
    <location>
        <begin position="20"/>
        <end position="40"/>
    </location>
</feature>
<keyword evidence="1" id="KW-0472">Membrane</keyword>
<name>A0ABS7I1W1_9MICO</name>
<dbReference type="Pfam" id="PF19650">
    <property type="entry name" value="DUF6153"/>
    <property type="match status" value="1"/>
</dbReference>
<comment type="caution">
    <text evidence="2">The sequence shown here is derived from an EMBL/GenBank/DDBJ whole genome shotgun (WGS) entry which is preliminary data.</text>
</comment>
<evidence type="ECO:0000256" key="1">
    <source>
        <dbReference type="SAM" id="Phobius"/>
    </source>
</evidence>
<keyword evidence="1" id="KW-0812">Transmembrane</keyword>
<keyword evidence="3" id="KW-1185">Reference proteome</keyword>